<organism evidence="3 4">
    <name type="scientific">Bulleidia extructa W1219</name>
    <dbReference type="NCBI Taxonomy" id="679192"/>
    <lineage>
        <taxon>Bacteria</taxon>
        <taxon>Bacillati</taxon>
        <taxon>Bacillota</taxon>
        <taxon>Erysipelotrichia</taxon>
        <taxon>Erysipelotrichales</taxon>
        <taxon>Erysipelotrichaceae</taxon>
        <taxon>Bulleidia</taxon>
    </lineage>
</organism>
<dbReference type="SUPFAM" id="SSF109604">
    <property type="entry name" value="HD-domain/PDEase-like"/>
    <property type="match status" value="1"/>
</dbReference>
<dbReference type="PANTHER" id="PTHR37294">
    <property type="entry name" value="3'-5' EXORIBONUCLEASE YHAM"/>
    <property type="match status" value="1"/>
</dbReference>
<evidence type="ECO:0000313" key="4">
    <source>
        <dbReference type="Proteomes" id="UP000005017"/>
    </source>
</evidence>
<accession>D2MQK8</accession>
<reference evidence="4" key="1">
    <citation type="submission" date="2009-12" db="EMBL/GenBank/DDBJ databases">
        <title>Sequence of Clostridiales genomosp. BVAB3 str. UPII9-5.</title>
        <authorList>
            <person name="Madupu R."/>
            <person name="Durkin A.S."/>
            <person name="Torralba M."/>
            <person name="Methe B."/>
            <person name="Sutton G.G."/>
            <person name="Strausberg R.L."/>
            <person name="Nelson K.E."/>
        </authorList>
    </citation>
    <scope>NUCLEOTIDE SEQUENCE [LARGE SCALE GENOMIC DNA]</scope>
    <source>
        <strain evidence="4">W1219</strain>
    </source>
</reference>
<evidence type="ECO:0000313" key="3">
    <source>
        <dbReference type="EMBL" id="EFC05277.1"/>
    </source>
</evidence>
<dbReference type="eggNOG" id="COG3481">
    <property type="taxonomic scope" value="Bacteria"/>
</dbReference>
<dbReference type="InterPro" id="IPR006674">
    <property type="entry name" value="HD_domain"/>
</dbReference>
<dbReference type="RefSeq" id="WP_006627671.1">
    <property type="nucleotide sequence ID" value="NZ_ADFR01000016.1"/>
</dbReference>
<dbReference type="Proteomes" id="UP000005017">
    <property type="component" value="Unassembled WGS sequence"/>
</dbReference>
<dbReference type="GO" id="GO:0031125">
    <property type="term" value="P:rRNA 3'-end processing"/>
    <property type="evidence" value="ECO:0007669"/>
    <property type="project" value="TreeGrafter"/>
</dbReference>
<dbReference type="InterPro" id="IPR050798">
    <property type="entry name" value="YhaM_exoribonuc/phosphodiest"/>
</dbReference>
<dbReference type="Gene3D" id="1.10.3210.10">
    <property type="entry name" value="Hypothetical protein af1432"/>
    <property type="match status" value="1"/>
</dbReference>
<evidence type="ECO:0000256" key="1">
    <source>
        <dbReference type="ARBA" id="ARBA00022801"/>
    </source>
</evidence>
<gene>
    <name evidence="3" type="ORF">HMPREF9013_0561</name>
</gene>
<keyword evidence="1" id="KW-0378">Hydrolase</keyword>
<dbReference type="GO" id="GO:0016787">
    <property type="term" value="F:hydrolase activity"/>
    <property type="evidence" value="ECO:0007669"/>
    <property type="project" value="UniProtKB-KW"/>
</dbReference>
<evidence type="ECO:0000259" key="2">
    <source>
        <dbReference type="SMART" id="SM00471"/>
    </source>
</evidence>
<dbReference type="InterPro" id="IPR003607">
    <property type="entry name" value="HD/PDEase_dom"/>
</dbReference>
<keyword evidence="4" id="KW-1185">Reference proteome</keyword>
<comment type="caution">
    <text evidence="3">The sequence shown here is derived from an EMBL/GenBank/DDBJ whole genome shotgun (WGS) entry which is preliminary data.</text>
</comment>
<proteinExistence type="predicted"/>
<dbReference type="AlphaFoldDB" id="D2MQK8"/>
<name>D2MQK8_9FIRM</name>
<dbReference type="PANTHER" id="PTHR37294:SF1">
    <property type="entry name" value="3'-5' EXORIBONUCLEASE YHAM"/>
    <property type="match status" value="1"/>
</dbReference>
<protein>
    <submittedName>
        <fullName evidence="3">HDIG domain protein</fullName>
    </submittedName>
</protein>
<dbReference type="CDD" id="cd00077">
    <property type="entry name" value="HDc"/>
    <property type="match status" value="1"/>
</dbReference>
<dbReference type="OrthoDB" id="9778453at2"/>
<dbReference type="STRING" id="679192.HMPREF9013_0561"/>
<dbReference type="Pfam" id="PF01966">
    <property type="entry name" value="HD"/>
    <property type="match status" value="1"/>
</dbReference>
<sequence length="311" mass="34886">MPKISEYIVGERYQLPLLVKEVKNGMTNKGAPYLSLTLADSSGSLECKMWDVSPEDMKLIQNGKLIQFTFDVLDYKGQLQGRILQAEQPSESIALEDFVLSSIISEEERKKEVKSYIDQIDSSILRKLVIGMFQKVGQKYFDYPAASKIHHAFLGGLSEHSLSMVKTCLALCELYPQLNKDLLISGALVHDMGKTAEMSGPITTEYTLSGKLEGHISLANGWLTEVATALNLEEEEETILLHHMILSHHGHLEYGSPVLPAIQEAEILSLVDNIDARLNTLKSALKEIEPGSWTSRQFSMENRQFYKPKEK</sequence>
<feature type="domain" description="HD/PDEase" evidence="2">
    <location>
        <begin position="153"/>
        <end position="286"/>
    </location>
</feature>
<dbReference type="EMBL" id="ADFR01000016">
    <property type="protein sequence ID" value="EFC05277.1"/>
    <property type="molecule type" value="Genomic_DNA"/>
</dbReference>
<dbReference type="SMART" id="SM00471">
    <property type="entry name" value="HDc"/>
    <property type="match status" value="1"/>
</dbReference>